<feature type="short sequence motif" description="DGA/G" evidence="4">
    <location>
        <begin position="192"/>
        <end position="194"/>
    </location>
</feature>
<protein>
    <submittedName>
        <fullName evidence="6">Patatin-like phospholipase family protein</fullName>
    </submittedName>
</protein>
<dbReference type="SUPFAM" id="SSF52151">
    <property type="entry name" value="FabD/lysophospholipase-like"/>
    <property type="match status" value="1"/>
</dbReference>
<organism evidence="6 7">
    <name type="scientific">Herbaspirillum lusitanum</name>
    <dbReference type="NCBI Taxonomy" id="213312"/>
    <lineage>
        <taxon>Bacteria</taxon>
        <taxon>Pseudomonadati</taxon>
        <taxon>Pseudomonadota</taxon>
        <taxon>Betaproteobacteria</taxon>
        <taxon>Burkholderiales</taxon>
        <taxon>Oxalobacteraceae</taxon>
        <taxon>Herbaspirillum</taxon>
    </lineage>
</organism>
<feature type="short sequence motif" description="GXGXXG" evidence="4">
    <location>
        <begin position="12"/>
        <end position="17"/>
    </location>
</feature>
<dbReference type="Gene3D" id="3.40.1090.10">
    <property type="entry name" value="Cytosolic phospholipase A2 catalytic domain"/>
    <property type="match status" value="2"/>
</dbReference>
<evidence type="ECO:0000259" key="5">
    <source>
        <dbReference type="PROSITE" id="PS51635"/>
    </source>
</evidence>
<gene>
    <name evidence="6" type="ORF">PQR62_15420</name>
</gene>
<evidence type="ECO:0000256" key="1">
    <source>
        <dbReference type="ARBA" id="ARBA00022801"/>
    </source>
</evidence>
<feature type="domain" description="PNPLA" evidence="5">
    <location>
        <begin position="8"/>
        <end position="205"/>
    </location>
</feature>
<feature type="short sequence motif" description="GXSXG" evidence="4">
    <location>
        <begin position="40"/>
        <end position="44"/>
    </location>
</feature>
<proteinExistence type="predicted"/>
<evidence type="ECO:0000313" key="6">
    <source>
        <dbReference type="EMBL" id="MFL9925669.1"/>
    </source>
</evidence>
<keyword evidence="1 4" id="KW-0378">Hydrolase</keyword>
<dbReference type="Proteomes" id="UP001629246">
    <property type="component" value="Unassembled WGS sequence"/>
</dbReference>
<evidence type="ECO:0000256" key="2">
    <source>
        <dbReference type="ARBA" id="ARBA00022963"/>
    </source>
</evidence>
<name>A0ABW9ABS4_9BURK</name>
<dbReference type="PANTHER" id="PTHR14226">
    <property type="entry name" value="NEUROPATHY TARGET ESTERASE/SWISS CHEESE D.MELANOGASTER"/>
    <property type="match status" value="1"/>
</dbReference>
<dbReference type="RefSeq" id="WP_408158857.1">
    <property type="nucleotide sequence ID" value="NZ_JAQQFM010000006.1"/>
</dbReference>
<dbReference type="EMBL" id="JAQQFM010000006">
    <property type="protein sequence ID" value="MFL9925669.1"/>
    <property type="molecule type" value="Genomic_DNA"/>
</dbReference>
<feature type="active site" description="Proton acceptor" evidence="4">
    <location>
        <position position="192"/>
    </location>
</feature>
<feature type="active site" description="Nucleophile" evidence="4">
    <location>
        <position position="42"/>
    </location>
</feature>
<dbReference type="InterPro" id="IPR016035">
    <property type="entry name" value="Acyl_Trfase/lysoPLipase"/>
</dbReference>
<keyword evidence="7" id="KW-1185">Reference proteome</keyword>
<dbReference type="Pfam" id="PF01734">
    <property type="entry name" value="Patatin"/>
    <property type="match status" value="1"/>
</dbReference>
<comment type="caution">
    <text evidence="6">The sequence shown here is derived from an EMBL/GenBank/DDBJ whole genome shotgun (WGS) entry which is preliminary data.</text>
</comment>
<keyword evidence="2 4" id="KW-0442">Lipid degradation</keyword>
<evidence type="ECO:0000313" key="7">
    <source>
        <dbReference type="Proteomes" id="UP001629246"/>
    </source>
</evidence>
<reference evidence="6 7" key="1">
    <citation type="journal article" date="2024" name="Chem. Sci.">
        <title>Discovery of megapolipeptins by genome mining of a Burkholderiales bacteria collection.</title>
        <authorList>
            <person name="Paulo B.S."/>
            <person name="Recchia M.J.J."/>
            <person name="Lee S."/>
            <person name="Fergusson C.H."/>
            <person name="Romanowski S.B."/>
            <person name="Hernandez A."/>
            <person name="Krull N."/>
            <person name="Liu D.Y."/>
            <person name="Cavanagh H."/>
            <person name="Bos A."/>
            <person name="Gray C.A."/>
            <person name="Murphy B.T."/>
            <person name="Linington R.G."/>
            <person name="Eustaquio A.S."/>
        </authorList>
    </citation>
    <scope>NUCLEOTIDE SEQUENCE [LARGE SCALE GENOMIC DNA]</scope>
    <source>
        <strain evidence="6 7">RL21-008-BIB-A</strain>
    </source>
</reference>
<dbReference type="InterPro" id="IPR050301">
    <property type="entry name" value="NTE"/>
</dbReference>
<evidence type="ECO:0000256" key="4">
    <source>
        <dbReference type="PROSITE-ProRule" id="PRU01161"/>
    </source>
</evidence>
<accession>A0ABW9ABS4</accession>
<dbReference type="InterPro" id="IPR002641">
    <property type="entry name" value="PNPLA_dom"/>
</dbReference>
<evidence type="ECO:0000256" key="3">
    <source>
        <dbReference type="ARBA" id="ARBA00023098"/>
    </source>
</evidence>
<dbReference type="PROSITE" id="PS51635">
    <property type="entry name" value="PNPLA"/>
    <property type="match status" value="1"/>
</dbReference>
<sequence length="339" mass="37172">MQNKITSLALQGGGSHGAFTWGVLDRLLEDGRLDFEAVSGASAGAMNAVVLAQGFVEGGRDGARAALEKFWLSLITREPFDFMPKDPGGVSASPVGAPAAMQAFLAMTRFFSPAQLNPLDINPLRDILNEQIDFERLRRESAIKLFIAATRVSTGTLKIFRNPDLTPDVLLASACLPSLHRAIEIDGETYWDGGLTANPPIFPLLHQCAARDVLVVLLHPSRRPVTPTSSDEIGQRLSEISFSSAFFTELGGLALAKREAENASFAFGTLERRLRQLNMHLIDANELMGQLNVMSKLNTQGSFIRSLHQQGRERAGEWLEQHYELIGHRSTFDLGSFLQ</sequence>
<dbReference type="PANTHER" id="PTHR14226:SF78">
    <property type="entry name" value="SLR0060 PROTEIN"/>
    <property type="match status" value="1"/>
</dbReference>
<keyword evidence="3 4" id="KW-0443">Lipid metabolism</keyword>